<dbReference type="InterPro" id="IPR007159">
    <property type="entry name" value="SpoVT-AbrB_dom"/>
</dbReference>
<dbReference type="Gene3D" id="2.10.260.10">
    <property type="match status" value="1"/>
</dbReference>
<accession>A0A4Q0ZFT0</accession>
<dbReference type="OrthoDB" id="9795766at2"/>
<name>A0A4Q0ZFT0_9BACT</name>
<evidence type="ECO:0000313" key="2">
    <source>
        <dbReference type="EMBL" id="RXJ85333.1"/>
    </source>
</evidence>
<sequence length="81" mass="9264">MTAKISKWGNSQGLRMPKDIMDSLHLQIGDNVNITMLDGKVIIEPIKKEILNYDLNELVSKIPSDYKANEEFDTIVGKEEW</sequence>
<dbReference type="AlphaFoldDB" id="A0A4Q0ZFT0"/>
<comment type="caution">
    <text evidence="2">The sequence shown here is derived from an EMBL/GenBank/DDBJ whole genome shotgun (WGS) entry which is preliminary data.</text>
</comment>
<evidence type="ECO:0000259" key="1">
    <source>
        <dbReference type="SMART" id="SM00966"/>
    </source>
</evidence>
<dbReference type="RefSeq" id="WP_128985556.1">
    <property type="nucleotide sequence ID" value="NZ_PDJZ01000002.1"/>
</dbReference>
<dbReference type="SUPFAM" id="SSF89447">
    <property type="entry name" value="AbrB/MazE/MraZ-like"/>
    <property type="match status" value="1"/>
</dbReference>
<dbReference type="SMART" id="SM00966">
    <property type="entry name" value="SpoVT_AbrB"/>
    <property type="match status" value="1"/>
</dbReference>
<reference evidence="2 3" key="1">
    <citation type="submission" date="2017-10" db="EMBL/GenBank/DDBJ databases">
        <title>Genomics of the genus Arcobacter.</title>
        <authorList>
            <person name="Perez-Cataluna A."/>
            <person name="Figueras M.J."/>
        </authorList>
    </citation>
    <scope>NUCLEOTIDE SEQUENCE [LARGE SCALE GENOMIC DNA]</scope>
    <source>
        <strain evidence="2 3">F26</strain>
    </source>
</reference>
<organism evidence="2 3">
    <name type="scientific">Arcobacter cloacae</name>
    <dbReference type="NCBI Taxonomy" id="1054034"/>
    <lineage>
        <taxon>Bacteria</taxon>
        <taxon>Pseudomonadati</taxon>
        <taxon>Campylobacterota</taxon>
        <taxon>Epsilonproteobacteria</taxon>
        <taxon>Campylobacterales</taxon>
        <taxon>Arcobacteraceae</taxon>
        <taxon>Arcobacter</taxon>
    </lineage>
</organism>
<dbReference type="Pfam" id="PF04014">
    <property type="entry name" value="MazE_antitoxin"/>
    <property type="match status" value="1"/>
</dbReference>
<feature type="domain" description="SpoVT-AbrB" evidence="1">
    <location>
        <begin position="6"/>
        <end position="51"/>
    </location>
</feature>
<dbReference type="Proteomes" id="UP000290870">
    <property type="component" value="Unassembled WGS sequence"/>
</dbReference>
<dbReference type="PANTHER" id="PTHR40516">
    <property type="entry name" value="ANTITOXIN CHPS-RELATED"/>
    <property type="match status" value="1"/>
</dbReference>
<dbReference type="EMBL" id="PDJZ01000002">
    <property type="protein sequence ID" value="RXJ85333.1"/>
    <property type="molecule type" value="Genomic_DNA"/>
</dbReference>
<dbReference type="PANTHER" id="PTHR40516:SF1">
    <property type="entry name" value="ANTITOXIN CHPS-RELATED"/>
    <property type="match status" value="1"/>
</dbReference>
<protein>
    <submittedName>
        <fullName evidence="2">Transcriptional regulator/antitoxin MazE</fullName>
    </submittedName>
</protein>
<gene>
    <name evidence="2" type="ORF">CRU90_01770</name>
</gene>
<dbReference type="GO" id="GO:0097351">
    <property type="term" value="F:toxin sequestering activity"/>
    <property type="evidence" value="ECO:0007669"/>
    <property type="project" value="InterPro"/>
</dbReference>
<proteinExistence type="predicted"/>
<dbReference type="InterPro" id="IPR039052">
    <property type="entry name" value="Antitox_PemI-like"/>
</dbReference>
<dbReference type="InterPro" id="IPR037914">
    <property type="entry name" value="SpoVT-AbrB_sf"/>
</dbReference>
<dbReference type="GO" id="GO:0003677">
    <property type="term" value="F:DNA binding"/>
    <property type="evidence" value="ECO:0007669"/>
    <property type="project" value="InterPro"/>
</dbReference>
<evidence type="ECO:0000313" key="3">
    <source>
        <dbReference type="Proteomes" id="UP000290870"/>
    </source>
</evidence>